<dbReference type="KEGG" id="lpil:LIP_1216"/>
<dbReference type="Proteomes" id="UP000065807">
    <property type="component" value="Chromosome"/>
</dbReference>
<keyword evidence="2 9" id="KW-0963">Cytoplasm</keyword>
<dbReference type="SMART" id="SM00729">
    <property type="entry name" value="Elp3"/>
    <property type="match status" value="1"/>
</dbReference>
<evidence type="ECO:0000256" key="5">
    <source>
        <dbReference type="ARBA" id="ARBA00022723"/>
    </source>
</evidence>
<dbReference type="NCBIfam" id="NF009544">
    <property type="entry name" value="PRK12928.1"/>
    <property type="match status" value="1"/>
</dbReference>
<dbReference type="PANTHER" id="PTHR10949">
    <property type="entry name" value="LIPOYL SYNTHASE"/>
    <property type="match status" value="1"/>
</dbReference>
<dbReference type="EMBL" id="AP014924">
    <property type="protein sequence ID" value="BAS27073.1"/>
    <property type="molecule type" value="Genomic_DNA"/>
</dbReference>
<keyword evidence="7 9" id="KW-0411">Iron-sulfur</keyword>
<reference evidence="12" key="1">
    <citation type="submission" date="2015-07" db="EMBL/GenBank/DDBJ databases">
        <title>Complete genome sequence and phylogenetic analysis of Limnochorda pilosa.</title>
        <authorList>
            <person name="Watanabe M."/>
            <person name="Kojima H."/>
            <person name="Fukui M."/>
        </authorList>
    </citation>
    <scope>NUCLEOTIDE SEQUENCE [LARGE SCALE GENOMIC DNA]</scope>
    <source>
        <strain evidence="12">HC45</strain>
    </source>
</reference>
<dbReference type="PROSITE" id="PS51918">
    <property type="entry name" value="RADICAL_SAM"/>
    <property type="match status" value="1"/>
</dbReference>
<dbReference type="SFLD" id="SFLDG01058">
    <property type="entry name" value="lipoyl_synthase_like"/>
    <property type="match status" value="1"/>
</dbReference>
<gene>
    <name evidence="9" type="primary">lipA</name>
    <name evidence="11" type="ORF">LIP_1216</name>
</gene>
<dbReference type="Pfam" id="PF04055">
    <property type="entry name" value="Radical_SAM"/>
    <property type="match status" value="1"/>
</dbReference>
<dbReference type="InterPro" id="IPR003698">
    <property type="entry name" value="Lipoyl_synth"/>
</dbReference>
<dbReference type="SFLD" id="SFLDS00029">
    <property type="entry name" value="Radical_SAM"/>
    <property type="match status" value="1"/>
</dbReference>
<dbReference type="InterPro" id="IPR058240">
    <property type="entry name" value="rSAM_sf"/>
</dbReference>
<evidence type="ECO:0000256" key="1">
    <source>
        <dbReference type="ARBA" id="ARBA00022485"/>
    </source>
</evidence>
<dbReference type="RefSeq" id="WP_198409744.1">
    <property type="nucleotide sequence ID" value="NZ_AP014924.1"/>
</dbReference>
<dbReference type="InterPro" id="IPR013785">
    <property type="entry name" value="Aldolase_TIM"/>
</dbReference>
<feature type="binding site" evidence="9">
    <location>
        <position position="72"/>
    </location>
    <ligand>
        <name>[4Fe-4S] cluster</name>
        <dbReference type="ChEBI" id="CHEBI:49883"/>
        <label>2</label>
        <note>4Fe-4S-S-AdoMet</note>
    </ligand>
</feature>
<evidence type="ECO:0000256" key="2">
    <source>
        <dbReference type="ARBA" id="ARBA00022490"/>
    </source>
</evidence>
<evidence type="ECO:0000256" key="8">
    <source>
        <dbReference type="ARBA" id="ARBA00047326"/>
    </source>
</evidence>
<dbReference type="SFLD" id="SFLDF00271">
    <property type="entry name" value="lipoyl_synthase"/>
    <property type="match status" value="1"/>
</dbReference>
<keyword evidence="1 9" id="KW-0004">4Fe-4S</keyword>
<dbReference type="SUPFAM" id="SSF102114">
    <property type="entry name" value="Radical SAM enzymes"/>
    <property type="match status" value="1"/>
</dbReference>
<feature type="binding site" evidence="9">
    <location>
        <position position="76"/>
    </location>
    <ligand>
        <name>[4Fe-4S] cluster</name>
        <dbReference type="ChEBI" id="CHEBI:49883"/>
        <label>2</label>
        <note>4Fe-4S-S-AdoMet</note>
    </ligand>
</feature>
<feature type="binding site" evidence="9">
    <location>
        <position position="46"/>
    </location>
    <ligand>
        <name>[4Fe-4S] cluster</name>
        <dbReference type="ChEBI" id="CHEBI:49883"/>
        <label>1</label>
    </ligand>
</feature>
<dbReference type="PATRIC" id="fig|1555112.3.peg.1264"/>
<evidence type="ECO:0000313" key="12">
    <source>
        <dbReference type="Proteomes" id="UP000065807"/>
    </source>
</evidence>
<keyword evidence="4 9" id="KW-0949">S-adenosyl-L-methionine</keyword>
<reference evidence="12" key="2">
    <citation type="journal article" date="2016" name="Int. J. Syst. Evol. Microbiol.">
        <title>Complete genome sequence and cell structure of Limnochorda pilosa, a Gram-negative spore-former within the phylum Firmicutes.</title>
        <authorList>
            <person name="Watanabe M."/>
            <person name="Kojima H."/>
            <person name="Fukui M."/>
        </authorList>
    </citation>
    <scope>NUCLEOTIDE SEQUENCE [LARGE SCALE GENOMIC DNA]</scope>
    <source>
        <strain evidence="12">HC45</strain>
    </source>
</reference>
<proteinExistence type="inferred from homology"/>
<comment type="subcellular location">
    <subcellularLocation>
        <location evidence="9">Cytoplasm</location>
    </subcellularLocation>
</comment>
<dbReference type="FunFam" id="3.20.20.70:FF:000040">
    <property type="entry name" value="Lipoyl synthase"/>
    <property type="match status" value="1"/>
</dbReference>
<comment type="function">
    <text evidence="9">Catalyzes the radical-mediated insertion of two sulfur atoms into the C-6 and C-8 positions of the octanoyl moiety bound to the lipoyl domains of lipoate-dependent enzymes, thereby converting the octanoylated domains into lipoylated derivatives.</text>
</comment>
<evidence type="ECO:0000256" key="9">
    <source>
        <dbReference type="HAMAP-Rule" id="MF_00206"/>
    </source>
</evidence>
<protein>
    <recommendedName>
        <fullName evidence="9">Lipoyl synthase</fullName>
        <ecNumber evidence="9">2.8.1.8</ecNumber>
    </recommendedName>
    <alternativeName>
        <fullName evidence="9">Lip-syn</fullName>
        <shortName evidence="9">LS</shortName>
    </alternativeName>
    <alternativeName>
        <fullName evidence="9">Lipoate synthase</fullName>
    </alternativeName>
    <alternativeName>
        <fullName evidence="9">Lipoic acid synthase</fullName>
    </alternativeName>
    <alternativeName>
        <fullName evidence="9">Sulfur insertion protein LipA</fullName>
    </alternativeName>
</protein>
<evidence type="ECO:0000256" key="6">
    <source>
        <dbReference type="ARBA" id="ARBA00023004"/>
    </source>
</evidence>
<keyword evidence="5 9" id="KW-0479">Metal-binding</keyword>
<dbReference type="UniPathway" id="UPA00538">
    <property type="reaction ID" value="UER00593"/>
</dbReference>
<dbReference type="PIRSF" id="PIRSF005963">
    <property type="entry name" value="Lipoyl_synth"/>
    <property type="match status" value="1"/>
</dbReference>
<dbReference type="NCBIfam" id="TIGR00510">
    <property type="entry name" value="lipA"/>
    <property type="match status" value="1"/>
</dbReference>
<evidence type="ECO:0000256" key="4">
    <source>
        <dbReference type="ARBA" id="ARBA00022691"/>
    </source>
</evidence>
<dbReference type="InterPro" id="IPR007197">
    <property type="entry name" value="rSAM"/>
</dbReference>
<sequence length="316" mass="34892">MSVRRSDAGERRIARKPRWLLQPLPQPAGLKRMRGLLDELHLNTVCEDAGCPNRGHCWNQGTATFMILGNTCTRSCGFCKVITGRPELLDLGEPLRVAQAVKRLGLQHAVVTSVARDDLPDGGADAFARTIEAIRELCPGTTVEVLIPDFKGSVEALARVMEAGPDVLNHNVETVPRLYRRVRPQAKFDRSLFILQKAREMRPEVHTKSGMMVGLGEREAEVIDVMQALRGVDCDFLTIGQYLRPSLDHLPVEEYVPPAQFERYRELGQQLGFTHVASGPFVRSSFDAAAALRAAAEVRERQEGGVGGRLHVAKGV</sequence>
<dbReference type="HAMAP" id="MF_00206">
    <property type="entry name" value="Lipoyl_synth"/>
    <property type="match status" value="1"/>
</dbReference>
<dbReference type="PANTHER" id="PTHR10949:SF0">
    <property type="entry name" value="LIPOYL SYNTHASE, MITOCHONDRIAL"/>
    <property type="match status" value="1"/>
</dbReference>
<feature type="binding site" evidence="9">
    <location>
        <position position="57"/>
    </location>
    <ligand>
        <name>[4Fe-4S] cluster</name>
        <dbReference type="ChEBI" id="CHEBI:49883"/>
        <label>1</label>
    </ligand>
</feature>
<dbReference type="InterPro" id="IPR006638">
    <property type="entry name" value="Elp3/MiaA/NifB-like_rSAM"/>
</dbReference>
<keyword evidence="12" id="KW-1185">Reference proteome</keyword>
<name>A0A0K2SIZ4_LIMPI</name>
<evidence type="ECO:0000259" key="10">
    <source>
        <dbReference type="PROSITE" id="PS51918"/>
    </source>
</evidence>
<dbReference type="CDD" id="cd01335">
    <property type="entry name" value="Radical_SAM"/>
    <property type="match status" value="1"/>
</dbReference>
<comment type="similarity">
    <text evidence="9">Belongs to the radical SAM superfamily. Lipoyl synthase family.</text>
</comment>
<dbReference type="STRING" id="1555112.LIP_1216"/>
<evidence type="ECO:0000256" key="3">
    <source>
        <dbReference type="ARBA" id="ARBA00022679"/>
    </source>
</evidence>
<feature type="domain" description="Radical SAM core" evidence="10">
    <location>
        <begin position="58"/>
        <end position="274"/>
    </location>
</feature>
<dbReference type="Gene3D" id="3.20.20.70">
    <property type="entry name" value="Aldolase class I"/>
    <property type="match status" value="1"/>
</dbReference>
<feature type="binding site" evidence="9">
    <location>
        <position position="285"/>
    </location>
    <ligand>
        <name>[4Fe-4S] cluster</name>
        <dbReference type="ChEBI" id="CHEBI:49883"/>
        <label>1</label>
    </ligand>
</feature>
<organism evidence="11 12">
    <name type="scientific">Limnochorda pilosa</name>
    <dbReference type="NCBI Taxonomy" id="1555112"/>
    <lineage>
        <taxon>Bacteria</taxon>
        <taxon>Bacillati</taxon>
        <taxon>Bacillota</taxon>
        <taxon>Limnochordia</taxon>
        <taxon>Limnochordales</taxon>
        <taxon>Limnochordaceae</taxon>
        <taxon>Limnochorda</taxon>
    </lineage>
</organism>
<feature type="binding site" evidence="9">
    <location>
        <position position="51"/>
    </location>
    <ligand>
        <name>[4Fe-4S] cluster</name>
        <dbReference type="ChEBI" id="CHEBI:49883"/>
        <label>1</label>
    </ligand>
</feature>
<dbReference type="AlphaFoldDB" id="A0A0K2SIZ4"/>
<keyword evidence="6 9" id="KW-0408">Iron</keyword>
<comment type="cofactor">
    <cofactor evidence="9">
        <name>[4Fe-4S] cluster</name>
        <dbReference type="ChEBI" id="CHEBI:49883"/>
    </cofactor>
    <text evidence="9">Binds 2 [4Fe-4S] clusters per subunit. One cluster is coordinated with 3 cysteines and an exchangeable S-adenosyl-L-methionine.</text>
</comment>
<dbReference type="GO" id="GO:0051539">
    <property type="term" value="F:4 iron, 4 sulfur cluster binding"/>
    <property type="evidence" value="ECO:0007669"/>
    <property type="project" value="UniProtKB-UniRule"/>
</dbReference>
<evidence type="ECO:0000256" key="7">
    <source>
        <dbReference type="ARBA" id="ARBA00023014"/>
    </source>
</evidence>
<dbReference type="NCBIfam" id="NF004019">
    <property type="entry name" value="PRK05481.1"/>
    <property type="match status" value="1"/>
</dbReference>
<dbReference type="GO" id="GO:0046872">
    <property type="term" value="F:metal ion binding"/>
    <property type="evidence" value="ECO:0007669"/>
    <property type="project" value="UniProtKB-KW"/>
</dbReference>
<dbReference type="GO" id="GO:0005737">
    <property type="term" value="C:cytoplasm"/>
    <property type="evidence" value="ECO:0007669"/>
    <property type="project" value="UniProtKB-SubCell"/>
</dbReference>
<dbReference type="GO" id="GO:0016992">
    <property type="term" value="F:lipoate synthase activity"/>
    <property type="evidence" value="ECO:0007669"/>
    <property type="project" value="UniProtKB-UniRule"/>
</dbReference>
<accession>A0A0K2SIZ4</accession>
<evidence type="ECO:0000313" key="11">
    <source>
        <dbReference type="EMBL" id="BAS27073.1"/>
    </source>
</evidence>
<dbReference type="EC" id="2.8.1.8" evidence="9"/>
<feature type="binding site" evidence="9">
    <location>
        <position position="79"/>
    </location>
    <ligand>
        <name>[4Fe-4S] cluster</name>
        <dbReference type="ChEBI" id="CHEBI:49883"/>
        <label>2</label>
        <note>4Fe-4S-S-AdoMet</note>
    </ligand>
</feature>
<comment type="pathway">
    <text evidence="9">Protein modification; protein lipoylation via endogenous pathway; protein N(6)-(lipoyl)lysine from octanoyl-[acyl-carrier-protein]: step 2/2.</text>
</comment>
<dbReference type="GO" id="GO:0009249">
    <property type="term" value="P:protein lipoylation"/>
    <property type="evidence" value="ECO:0007669"/>
    <property type="project" value="UniProtKB-UniRule"/>
</dbReference>
<keyword evidence="3 9" id="KW-0808">Transferase</keyword>
<comment type="catalytic activity">
    <reaction evidence="8 9">
        <text>[[Fe-S] cluster scaffold protein carrying a second [4Fe-4S](2+) cluster] + N(6)-octanoyl-L-lysyl-[protein] + 2 oxidized [2Fe-2S]-[ferredoxin] + 2 S-adenosyl-L-methionine + 4 H(+) = [[Fe-S] cluster scaffold protein] + N(6)-[(R)-dihydrolipoyl]-L-lysyl-[protein] + 4 Fe(3+) + 2 hydrogen sulfide + 2 5'-deoxyadenosine + 2 L-methionine + 2 reduced [2Fe-2S]-[ferredoxin]</text>
        <dbReference type="Rhea" id="RHEA:16585"/>
        <dbReference type="Rhea" id="RHEA-COMP:9928"/>
        <dbReference type="Rhea" id="RHEA-COMP:10000"/>
        <dbReference type="Rhea" id="RHEA-COMP:10001"/>
        <dbReference type="Rhea" id="RHEA-COMP:10475"/>
        <dbReference type="Rhea" id="RHEA-COMP:14568"/>
        <dbReference type="Rhea" id="RHEA-COMP:14569"/>
        <dbReference type="ChEBI" id="CHEBI:15378"/>
        <dbReference type="ChEBI" id="CHEBI:17319"/>
        <dbReference type="ChEBI" id="CHEBI:29034"/>
        <dbReference type="ChEBI" id="CHEBI:29919"/>
        <dbReference type="ChEBI" id="CHEBI:33722"/>
        <dbReference type="ChEBI" id="CHEBI:33737"/>
        <dbReference type="ChEBI" id="CHEBI:33738"/>
        <dbReference type="ChEBI" id="CHEBI:57844"/>
        <dbReference type="ChEBI" id="CHEBI:59789"/>
        <dbReference type="ChEBI" id="CHEBI:78809"/>
        <dbReference type="ChEBI" id="CHEBI:83100"/>
        <dbReference type="EC" id="2.8.1.8"/>
    </reaction>
</comment>